<evidence type="ECO:0000313" key="2">
    <source>
        <dbReference type="EMBL" id="AAO91009.1"/>
    </source>
</evidence>
<dbReference type="PANTHER" id="PTHR43268">
    <property type="entry name" value="THIOSULFATE SULFURTRANSFERASE/RHODANESE-LIKE DOMAIN-CONTAINING PROTEIN 2"/>
    <property type="match status" value="1"/>
</dbReference>
<dbReference type="GeneID" id="1209422"/>
<reference evidence="2 3" key="2">
    <citation type="journal article" date="2009" name="Infect. Immun.">
        <title>Comparative genomics reveal extensive transposon-mediated genomic plasticity and diversity among potential effector proteins within the genus Coxiella.</title>
        <authorList>
            <person name="Beare P.A."/>
            <person name="Unsworth N."/>
            <person name="Andoh M."/>
            <person name="Voth D.E."/>
            <person name="Omsland A."/>
            <person name="Gilk S.D."/>
            <person name="Williams K.P."/>
            <person name="Sobral B.W."/>
            <person name="Kupko J.J.III."/>
            <person name="Porcella S.F."/>
            <person name="Samuel J.E."/>
            <person name="Heinzen R.A."/>
        </authorList>
    </citation>
    <scope>NUCLEOTIDE SEQUENCE [LARGE SCALE GENOMIC DNA]</scope>
    <source>
        <strain evidence="3">RSA 493 / Nine Mile phase I</strain>
    </source>
</reference>
<dbReference type="eggNOG" id="COG1054">
    <property type="taxonomic scope" value="Bacteria"/>
</dbReference>
<dbReference type="Gene3D" id="3.40.250.10">
    <property type="entry name" value="Rhodanese-like domain"/>
    <property type="match status" value="1"/>
</dbReference>
<dbReference type="CDD" id="cd01518">
    <property type="entry name" value="RHOD_YceA"/>
    <property type="match status" value="1"/>
</dbReference>
<dbReference type="EMBL" id="AE016828">
    <property type="protein sequence ID" value="AAO91009.1"/>
    <property type="molecule type" value="Genomic_DNA"/>
</dbReference>
<dbReference type="PATRIC" id="fig|227377.7.peg.1514"/>
<accession>Q83BJ6</accession>
<dbReference type="InterPro" id="IPR036873">
    <property type="entry name" value="Rhodanese-like_dom_sf"/>
</dbReference>
<dbReference type="InterPro" id="IPR001763">
    <property type="entry name" value="Rhodanese-like_dom"/>
</dbReference>
<evidence type="ECO:0000259" key="1">
    <source>
        <dbReference type="PROSITE" id="PS50206"/>
    </source>
</evidence>
<dbReference type="SMART" id="SM00450">
    <property type="entry name" value="RHOD"/>
    <property type="match status" value="1"/>
</dbReference>
<dbReference type="STRING" id="227377.CBU_1512"/>
<dbReference type="InterPro" id="IPR020936">
    <property type="entry name" value="TrhO"/>
</dbReference>
<dbReference type="HOGENOM" id="CLU_038878_0_1_6"/>
<dbReference type="RefSeq" id="NP_820495.1">
    <property type="nucleotide sequence ID" value="NC_002971.4"/>
</dbReference>
<feature type="domain" description="Rhodanese" evidence="1">
    <location>
        <begin position="125"/>
        <end position="215"/>
    </location>
</feature>
<keyword evidence="3" id="KW-1185">Reference proteome</keyword>
<name>Q83BJ6_COXBU</name>
<dbReference type="KEGG" id="cbu:CBU_1512"/>
<dbReference type="EnsemblBacteria" id="AAO91009">
    <property type="protein sequence ID" value="AAO91009"/>
    <property type="gene ID" value="CBU_1512"/>
</dbReference>
<dbReference type="Pfam" id="PF00581">
    <property type="entry name" value="Rhodanese"/>
    <property type="match status" value="1"/>
</dbReference>
<sequence length="237" mass="27154">MKIVNIAAYKFVTILNESLPTLQKQLREKALECNLKGTILLSTEGVNLMMAGQREAIEIYKQFLADKKEFKDLTYKKSFSSFYPYEKLVVRIKKEIITMHCADINPEKETAPHLSPEILHRWYEEKQEMVILDTRNRFEFVMGTFANAIDLNLTSFSDFPQAVDSLPESFKEKPVVTFCTGGIRCEKASALMLKKGFKKVYQLDGGILNYFEKCGGEYFKGKCFVFDDRIALEAGSS</sequence>
<dbReference type="Proteomes" id="UP000002671">
    <property type="component" value="Chromosome"/>
</dbReference>
<proteinExistence type="predicted"/>
<dbReference type="Pfam" id="PF17773">
    <property type="entry name" value="UPF0176_N"/>
    <property type="match status" value="1"/>
</dbReference>
<protein>
    <submittedName>
        <fullName evidence="2">Rhodanese-related sulfurtransferase</fullName>
    </submittedName>
</protein>
<evidence type="ECO:0000313" key="3">
    <source>
        <dbReference type="Proteomes" id="UP000002671"/>
    </source>
</evidence>
<dbReference type="Gene3D" id="3.30.70.100">
    <property type="match status" value="1"/>
</dbReference>
<dbReference type="InterPro" id="IPR040503">
    <property type="entry name" value="TRHO_N"/>
</dbReference>
<dbReference type="RefSeq" id="WP_010958273.1">
    <property type="nucleotide sequence ID" value="NC_002971.4"/>
</dbReference>
<dbReference type="AlphaFoldDB" id="Q83BJ6"/>
<dbReference type="PROSITE" id="PS50206">
    <property type="entry name" value="RHODANESE_3"/>
    <property type="match status" value="1"/>
</dbReference>
<dbReference type="PANTHER" id="PTHR43268:SF3">
    <property type="entry name" value="RHODANESE-LIKE DOMAIN-CONTAINING PROTEIN 7-RELATED"/>
    <property type="match status" value="1"/>
</dbReference>
<reference evidence="2 3" key="1">
    <citation type="journal article" date="2003" name="Proc. Natl. Acad. Sci. U.S.A.">
        <title>Complete genome sequence of the Q-fever pathogen, Coxiella burnetii.</title>
        <authorList>
            <person name="Seshadri R."/>
            <person name="Paulsen I.T."/>
            <person name="Eisen J.A."/>
            <person name="Read T.D."/>
            <person name="Nelson K.E."/>
            <person name="Nelson W.C."/>
            <person name="Ward N.L."/>
            <person name="Tettelin H."/>
            <person name="Davidsen T.M."/>
            <person name="Beanan M.J."/>
            <person name="Deboy R.T."/>
            <person name="Daugherty S.C."/>
            <person name="Brinkac L.M."/>
            <person name="Madupu R."/>
            <person name="Dodson R.J."/>
            <person name="Khouri H.M."/>
            <person name="Lee K.H."/>
            <person name="Carty H.A."/>
            <person name="Scanlan D."/>
            <person name="Heinzen R.A."/>
            <person name="Thompson H.A."/>
            <person name="Samuel J.E."/>
            <person name="Fraser C.M."/>
            <person name="Heidelberg J.F."/>
        </authorList>
    </citation>
    <scope>NUCLEOTIDE SEQUENCE [LARGE SCALE GENOMIC DNA]</scope>
    <source>
        <strain evidence="3">RSA 493 / Nine Mile phase I</strain>
    </source>
</reference>
<dbReference type="SUPFAM" id="SSF52821">
    <property type="entry name" value="Rhodanese/Cell cycle control phosphatase"/>
    <property type="match status" value="1"/>
</dbReference>
<dbReference type="OrthoDB" id="9778326at2"/>
<gene>
    <name evidence="2" type="ordered locus">CBU_1512</name>
</gene>
<organism evidence="2 3">
    <name type="scientific">Coxiella burnetii (strain RSA 493 / Nine Mile phase I)</name>
    <dbReference type="NCBI Taxonomy" id="227377"/>
    <lineage>
        <taxon>Bacteria</taxon>
        <taxon>Pseudomonadati</taxon>
        <taxon>Pseudomonadota</taxon>
        <taxon>Gammaproteobacteria</taxon>
        <taxon>Legionellales</taxon>
        <taxon>Coxiellaceae</taxon>
        <taxon>Coxiella</taxon>
    </lineage>
</organism>